<dbReference type="Proteomes" id="UP000358366">
    <property type="component" value="Unassembled WGS sequence"/>
</dbReference>
<protein>
    <submittedName>
        <fullName evidence="8">Chaperone protein DnaJ</fullName>
    </submittedName>
</protein>
<organism evidence="8 9">
    <name type="scientific">Dorea formicigenerans</name>
    <dbReference type="NCBI Taxonomy" id="39486"/>
    <lineage>
        <taxon>Bacteria</taxon>
        <taxon>Bacillati</taxon>
        <taxon>Bacillota</taxon>
        <taxon>Clostridia</taxon>
        <taxon>Lachnospirales</taxon>
        <taxon>Lachnospiraceae</taxon>
        <taxon>Dorea</taxon>
    </lineage>
</organism>
<dbReference type="GO" id="GO:0006457">
    <property type="term" value="P:protein folding"/>
    <property type="evidence" value="ECO:0007669"/>
    <property type="project" value="InterPro"/>
</dbReference>
<dbReference type="PANTHER" id="PTHR44145">
    <property type="entry name" value="DNAJ HOMOLOG SUBFAMILY A MEMBER 3, MITOCHONDRIAL"/>
    <property type="match status" value="1"/>
</dbReference>
<dbReference type="AlphaFoldDB" id="A0A564UU06"/>
<evidence type="ECO:0000259" key="7">
    <source>
        <dbReference type="PROSITE" id="PS50076"/>
    </source>
</evidence>
<reference evidence="8 9" key="1">
    <citation type="submission" date="2019-07" db="EMBL/GenBank/DDBJ databases">
        <authorList>
            <person name="Hibberd C M."/>
            <person name="Gehrig L. J."/>
            <person name="Chang H.-W."/>
            <person name="Venkatesh S."/>
        </authorList>
    </citation>
    <scope>NUCLEOTIDE SEQUENCE [LARGE SCALE GENOMIC DNA]</scope>
    <source>
        <strain evidence="8">Dorea_formicigenerans_SSTS_Bg7063</strain>
    </source>
</reference>
<dbReference type="Pfam" id="PF01556">
    <property type="entry name" value="DnaJ_C"/>
    <property type="match status" value="1"/>
</dbReference>
<dbReference type="InterPro" id="IPR018253">
    <property type="entry name" value="DnaJ_domain_CS"/>
</dbReference>
<dbReference type="InterPro" id="IPR036869">
    <property type="entry name" value="J_dom_sf"/>
</dbReference>
<dbReference type="PANTHER" id="PTHR44145:SF3">
    <property type="entry name" value="DNAJ HOMOLOG SUBFAMILY A MEMBER 3, MITOCHONDRIAL"/>
    <property type="match status" value="1"/>
</dbReference>
<dbReference type="PROSITE" id="PS00636">
    <property type="entry name" value="DNAJ_1"/>
    <property type="match status" value="1"/>
</dbReference>
<dbReference type="Gene3D" id="2.60.260.20">
    <property type="entry name" value="Urease metallochaperone UreE, N-terminal domain"/>
    <property type="match status" value="2"/>
</dbReference>
<dbReference type="InterPro" id="IPR002939">
    <property type="entry name" value="DnaJ_C"/>
</dbReference>
<keyword evidence="3" id="KW-0677">Repeat</keyword>
<dbReference type="CDD" id="cd10747">
    <property type="entry name" value="DnaJ_C"/>
    <property type="match status" value="1"/>
</dbReference>
<evidence type="ECO:0000256" key="6">
    <source>
        <dbReference type="ARBA" id="ARBA00023186"/>
    </source>
</evidence>
<dbReference type="CDD" id="cd06257">
    <property type="entry name" value="DnaJ"/>
    <property type="match status" value="1"/>
</dbReference>
<keyword evidence="2" id="KW-0479">Metal-binding</keyword>
<dbReference type="PROSITE" id="PS50076">
    <property type="entry name" value="DNAJ_2"/>
    <property type="match status" value="1"/>
</dbReference>
<evidence type="ECO:0000256" key="4">
    <source>
        <dbReference type="ARBA" id="ARBA00022771"/>
    </source>
</evidence>
<keyword evidence="6" id="KW-0143">Chaperone</keyword>
<evidence type="ECO:0000256" key="1">
    <source>
        <dbReference type="ARBA" id="ARBA00022705"/>
    </source>
</evidence>
<dbReference type="GO" id="GO:0051082">
    <property type="term" value="F:unfolded protein binding"/>
    <property type="evidence" value="ECO:0007669"/>
    <property type="project" value="InterPro"/>
</dbReference>
<name>A0A564UU06_9FIRM</name>
<evidence type="ECO:0000313" key="8">
    <source>
        <dbReference type="EMBL" id="VUX22929.1"/>
    </source>
</evidence>
<dbReference type="FunFam" id="2.60.260.20:FF:000009">
    <property type="entry name" value="Putative Mitochondrial DnaJ chaperone"/>
    <property type="match status" value="1"/>
</dbReference>
<gene>
    <name evidence="8" type="primary">dnaJ_4</name>
    <name evidence="8" type="ORF">DFSSTS7063_03153</name>
</gene>
<evidence type="ECO:0000256" key="2">
    <source>
        <dbReference type="ARBA" id="ARBA00022723"/>
    </source>
</evidence>
<keyword evidence="1" id="KW-0235">DNA replication</keyword>
<keyword evidence="4" id="KW-0863">Zinc-finger</keyword>
<feature type="domain" description="J" evidence="7">
    <location>
        <begin position="50"/>
        <end position="115"/>
    </location>
</feature>
<evidence type="ECO:0000256" key="5">
    <source>
        <dbReference type="ARBA" id="ARBA00022833"/>
    </source>
</evidence>
<dbReference type="SMART" id="SM00271">
    <property type="entry name" value="DnaJ"/>
    <property type="match status" value="1"/>
</dbReference>
<dbReference type="InterPro" id="IPR008971">
    <property type="entry name" value="HSP40/DnaJ_pept-bd"/>
</dbReference>
<dbReference type="GO" id="GO:0008270">
    <property type="term" value="F:zinc ion binding"/>
    <property type="evidence" value="ECO:0007669"/>
    <property type="project" value="UniProtKB-KW"/>
</dbReference>
<sequence>MFYGRYDYPTGKFLWGDLRYQRVSEYNLQTFLNMKNSKLREEQIMSAKRDYYEVLGISRDADKNTIKKAYRKLAKKYHPDTNQGNAQAAERFKEATEAYNILSDPEKKKMYDQFGHAAFDGSGAAGGAYGGAYSRNGGGTYQYAGPDGTFHEYHFEGNGDMDDFLKNIFGGSFGGFGGATRSSSKGSRSGFSGSGFGRSGFGGTGFSGSGFGGSGFSGSGFGGSGFSGSGFGESGSYGNYSQDGADVTAEITVGFDEAAFGCEKVIHLTENNGKAVGKALKVKIPAGIDTGKSIRLRGKGNPGINGGKAGDLLLKVKVASKPGYERKGMDVYTTVRVPFTTAVLGGEAKVETLHGNVLCKINPGTQSGTKIRLRGKGIVSMKDKNQHGDQYVTVQIDVPGNLSEEAKRKLREFEVACKKGQQGVA</sequence>
<evidence type="ECO:0000256" key="3">
    <source>
        <dbReference type="ARBA" id="ARBA00022737"/>
    </source>
</evidence>
<evidence type="ECO:0000313" key="9">
    <source>
        <dbReference type="Proteomes" id="UP000358366"/>
    </source>
</evidence>
<dbReference type="PRINTS" id="PR00625">
    <property type="entry name" value="JDOMAIN"/>
</dbReference>
<dbReference type="InterPro" id="IPR051938">
    <property type="entry name" value="Apopto_cytoskel_mod"/>
</dbReference>
<dbReference type="InterPro" id="IPR001623">
    <property type="entry name" value="DnaJ_domain"/>
</dbReference>
<accession>A0A564UU06</accession>
<keyword evidence="5" id="KW-0862">Zinc</keyword>
<dbReference type="GO" id="GO:0006260">
    <property type="term" value="P:DNA replication"/>
    <property type="evidence" value="ECO:0007669"/>
    <property type="project" value="UniProtKB-KW"/>
</dbReference>
<dbReference type="Pfam" id="PF00226">
    <property type="entry name" value="DnaJ"/>
    <property type="match status" value="1"/>
</dbReference>
<dbReference type="SUPFAM" id="SSF46565">
    <property type="entry name" value="Chaperone J-domain"/>
    <property type="match status" value="1"/>
</dbReference>
<dbReference type="EMBL" id="CABHNI010000061">
    <property type="protein sequence ID" value="VUX22929.1"/>
    <property type="molecule type" value="Genomic_DNA"/>
</dbReference>
<dbReference type="Gene3D" id="1.10.287.110">
    <property type="entry name" value="DnaJ domain"/>
    <property type="match status" value="1"/>
</dbReference>
<dbReference type="SUPFAM" id="SSF49493">
    <property type="entry name" value="HSP40/DnaJ peptide-binding domain"/>
    <property type="match status" value="2"/>
</dbReference>
<proteinExistence type="predicted"/>
<dbReference type="FunFam" id="2.60.260.20:FF:000005">
    <property type="entry name" value="Chaperone protein dnaJ 1, mitochondrial"/>
    <property type="match status" value="1"/>
</dbReference>